<feature type="compositionally biased region" description="Pro residues" evidence="1">
    <location>
        <begin position="29"/>
        <end position="40"/>
    </location>
</feature>
<proteinExistence type="predicted"/>
<comment type="caution">
    <text evidence="2">The sequence shown here is derived from an EMBL/GenBank/DDBJ whole genome shotgun (WGS) entry which is preliminary data.</text>
</comment>
<gene>
    <name evidence="2" type="ORF">Syun_025576</name>
</gene>
<feature type="region of interest" description="Disordered" evidence="1">
    <location>
        <begin position="15"/>
        <end position="64"/>
    </location>
</feature>
<name>A0AAP0ESK4_9MAGN</name>
<reference evidence="2 3" key="1">
    <citation type="submission" date="2024-01" db="EMBL/GenBank/DDBJ databases">
        <title>Genome assemblies of Stephania.</title>
        <authorList>
            <person name="Yang L."/>
        </authorList>
    </citation>
    <scope>NUCLEOTIDE SEQUENCE [LARGE SCALE GENOMIC DNA]</scope>
    <source>
        <strain evidence="2">YNDBR</strain>
        <tissue evidence="2">Leaf</tissue>
    </source>
</reference>
<dbReference type="Proteomes" id="UP001420932">
    <property type="component" value="Unassembled WGS sequence"/>
</dbReference>
<evidence type="ECO:0000256" key="1">
    <source>
        <dbReference type="SAM" id="MobiDB-lite"/>
    </source>
</evidence>
<feature type="compositionally biased region" description="Low complexity" evidence="1">
    <location>
        <begin position="41"/>
        <end position="57"/>
    </location>
</feature>
<organism evidence="2 3">
    <name type="scientific">Stephania yunnanensis</name>
    <dbReference type="NCBI Taxonomy" id="152371"/>
    <lineage>
        <taxon>Eukaryota</taxon>
        <taxon>Viridiplantae</taxon>
        <taxon>Streptophyta</taxon>
        <taxon>Embryophyta</taxon>
        <taxon>Tracheophyta</taxon>
        <taxon>Spermatophyta</taxon>
        <taxon>Magnoliopsida</taxon>
        <taxon>Ranunculales</taxon>
        <taxon>Menispermaceae</taxon>
        <taxon>Menispermoideae</taxon>
        <taxon>Cissampelideae</taxon>
        <taxon>Stephania</taxon>
    </lineage>
</organism>
<dbReference type="AlphaFoldDB" id="A0AAP0ESK4"/>
<dbReference type="EMBL" id="JBBNAF010000011">
    <property type="protein sequence ID" value="KAK9098531.1"/>
    <property type="molecule type" value="Genomic_DNA"/>
</dbReference>
<sequence>MESVFVKTWKKLIPNIEPPNTPSLLHEGPPSPPPPPPLSPPSSSLTSSCLTSSKSPPKSLPPYATHISNVTVAHTCKMK</sequence>
<accession>A0AAP0ESK4</accession>
<protein>
    <submittedName>
        <fullName evidence="2">Uncharacterized protein</fullName>
    </submittedName>
</protein>
<keyword evidence="3" id="KW-1185">Reference proteome</keyword>
<evidence type="ECO:0000313" key="2">
    <source>
        <dbReference type="EMBL" id="KAK9098531.1"/>
    </source>
</evidence>
<evidence type="ECO:0000313" key="3">
    <source>
        <dbReference type="Proteomes" id="UP001420932"/>
    </source>
</evidence>